<reference evidence="2" key="1">
    <citation type="submission" date="2021-04" db="EMBL/GenBank/DDBJ databases">
        <authorList>
            <person name="Tunstrom K."/>
        </authorList>
    </citation>
    <scope>NUCLEOTIDE SEQUENCE</scope>
</reference>
<keyword evidence="3" id="KW-1185">Reference proteome</keyword>
<gene>
    <name evidence="2" type="ORF">PAPOLLO_LOCUS3441</name>
</gene>
<dbReference type="AlphaFoldDB" id="A0A8S3W8Z5"/>
<sequence length="72" mass="8133">MSEFNYSYRKALMLYVPPSIRPPNMKHDPPLLTQPTSENESSQRDKHIPGPSDGYTYASVTKAPPEKNGKKL</sequence>
<proteinExistence type="predicted"/>
<protein>
    <submittedName>
        <fullName evidence="2">(apollo) hypothetical protein</fullName>
    </submittedName>
</protein>
<evidence type="ECO:0000313" key="2">
    <source>
        <dbReference type="EMBL" id="CAG4946748.1"/>
    </source>
</evidence>
<name>A0A8S3W8Z5_PARAO</name>
<comment type="caution">
    <text evidence="2">The sequence shown here is derived from an EMBL/GenBank/DDBJ whole genome shotgun (WGS) entry which is preliminary data.</text>
</comment>
<feature type="region of interest" description="Disordered" evidence="1">
    <location>
        <begin position="18"/>
        <end position="72"/>
    </location>
</feature>
<accession>A0A8S3W8Z5</accession>
<dbReference type="Proteomes" id="UP000691718">
    <property type="component" value="Unassembled WGS sequence"/>
</dbReference>
<evidence type="ECO:0000256" key="1">
    <source>
        <dbReference type="SAM" id="MobiDB-lite"/>
    </source>
</evidence>
<dbReference type="EMBL" id="CAJQZP010000212">
    <property type="protein sequence ID" value="CAG4946748.1"/>
    <property type="molecule type" value="Genomic_DNA"/>
</dbReference>
<organism evidence="2 3">
    <name type="scientific">Parnassius apollo</name>
    <name type="common">Apollo butterfly</name>
    <name type="synonym">Papilio apollo</name>
    <dbReference type="NCBI Taxonomy" id="110799"/>
    <lineage>
        <taxon>Eukaryota</taxon>
        <taxon>Metazoa</taxon>
        <taxon>Ecdysozoa</taxon>
        <taxon>Arthropoda</taxon>
        <taxon>Hexapoda</taxon>
        <taxon>Insecta</taxon>
        <taxon>Pterygota</taxon>
        <taxon>Neoptera</taxon>
        <taxon>Endopterygota</taxon>
        <taxon>Lepidoptera</taxon>
        <taxon>Glossata</taxon>
        <taxon>Ditrysia</taxon>
        <taxon>Papilionoidea</taxon>
        <taxon>Papilionidae</taxon>
        <taxon>Parnassiinae</taxon>
        <taxon>Parnassini</taxon>
        <taxon>Parnassius</taxon>
        <taxon>Parnassius</taxon>
    </lineage>
</organism>
<evidence type="ECO:0000313" key="3">
    <source>
        <dbReference type="Proteomes" id="UP000691718"/>
    </source>
</evidence>